<sequence length="349" mass="41818">MQNQSFVPSSNFFPIESLPIELIKIILTKVDWESLQKSRLVSKLFNNIIEQNFSQMQKPRVKHLIFRTLNIGPNWKKIAFFCGLEKNINIIQNITINTHNKPFNDKKIEYYFKRMNFSKLDYLKISSTGNIDAFNILNKYFKSKTKIRYLEIDIKMYPILESLTAFLKKIKHVKYFRIKNICLGNEKIPHDYTLPKIKSMKALYIDECNCTKFINSRMINKIFEQNKNLNYIEIYPNRKNIDTKLVKLIVERQNSSYFEKCNHSNICLYLPIGDEYNRNTEFERLFYTTNYELKEPFEVFSITAQKSCEKCFSKKIIKVCFAKNFINFRFCPFLWIPKDIYLLYCIETI</sequence>
<gene>
    <name evidence="2 4 5" type="ORF">SRAE_1000037300</name>
</gene>
<evidence type="ECO:0000313" key="4">
    <source>
        <dbReference type="WBParaSite" id="SRAE_1000037300.1"/>
    </source>
</evidence>
<dbReference type="GeneID" id="36374464"/>
<organism evidence="2">
    <name type="scientific">Strongyloides ratti</name>
    <name type="common">Parasitic roundworm</name>
    <dbReference type="NCBI Taxonomy" id="34506"/>
    <lineage>
        <taxon>Eukaryota</taxon>
        <taxon>Metazoa</taxon>
        <taxon>Ecdysozoa</taxon>
        <taxon>Nematoda</taxon>
        <taxon>Chromadorea</taxon>
        <taxon>Rhabditida</taxon>
        <taxon>Tylenchina</taxon>
        <taxon>Panagrolaimomorpha</taxon>
        <taxon>Strongyloidoidea</taxon>
        <taxon>Strongyloididae</taxon>
        <taxon>Strongyloides</taxon>
    </lineage>
</organism>
<evidence type="ECO:0000313" key="2">
    <source>
        <dbReference type="EMBL" id="CEF62099.1"/>
    </source>
</evidence>
<protein>
    <submittedName>
        <fullName evidence="2 4">F-box domain-containing protein</fullName>
    </submittedName>
</protein>
<reference evidence="4" key="2">
    <citation type="submission" date="2020-12" db="UniProtKB">
        <authorList>
            <consortium name="WormBaseParasite"/>
        </authorList>
    </citation>
    <scope>IDENTIFICATION</scope>
</reference>
<dbReference type="InterPro" id="IPR036047">
    <property type="entry name" value="F-box-like_dom_sf"/>
</dbReference>
<dbReference type="Proteomes" id="UP000035682">
    <property type="component" value="Unplaced"/>
</dbReference>
<evidence type="ECO:0000259" key="1">
    <source>
        <dbReference type="PROSITE" id="PS50181"/>
    </source>
</evidence>
<accession>A0A090L3N7</accession>
<dbReference type="RefSeq" id="XP_024501301.1">
    <property type="nucleotide sequence ID" value="XM_024647199.1"/>
</dbReference>
<dbReference type="AlphaFoldDB" id="A0A090L3N7"/>
<dbReference type="CTD" id="36374464"/>
<dbReference type="Pfam" id="PF00646">
    <property type="entry name" value="F-box"/>
    <property type="match status" value="1"/>
</dbReference>
<dbReference type="SMART" id="SM00256">
    <property type="entry name" value="FBOX"/>
    <property type="match status" value="1"/>
</dbReference>
<proteinExistence type="predicted"/>
<evidence type="ECO:0000313" key="3">
    <source>
        <dbReference type="Proteomes" id="UP000035682"/>
    </source>
</evidence>
<evidence type="ECO:0000313" key="5">
    <source>
        <dbReference type="WormBase" id="SRAE_1000037300"/>
    </source>
</evidence>
<dbReference type="PROSITE" id="PS50181">
    <property type="entry name" value="FBOX"/>
    <property type="match status" value="1"/>
</dbReference>
<dbReference type="WormBase" id="SRAE_1000037300">
    <property type="protein sequence ID" value="SRP06336"/>
    <property type="gene ID" value="WBGene00256969"/>
</dbReference>
<dbReference type="EMBL" id="LN609528">
    <property type="protein sequence ID" value="CEF62099.1"/>
    <property type="molecule type" value="Genomic_DNA"/>
</dbReference>
<dbReference type="WBParaSite" id="SRAE_1000037300.1">
    <property type="protein sequence ID" value="SRAE_1000037300.1"/>
    <property type="gene ID" value="WBGene00256969"/>
</dbReference>
<keyword evidence="3" id="KW-1185">Reference proteome</keyword>
<name>A0A090L3N7_STRRB</name>
<reference evidence="2 3" key="1">
    <citation type="submission" date="2014-09" db="EMBL/GenBank/DDBJ databases">
        <authorList>
            <person name="Martin A.A."/>
        </authorList>
    </citation>
    <scope>NUCLEOTIDE SEQUENCE</scope>
    <source>
        <strain evidence="3">ED321</strain>
        <strain evidence="2">ED321 Heterogonic</strain>
    </source>
</reference>
<feature type="domain" description="F-box" evidence="1">
    <location>
        <begin position="12"/>
        <end position="56"/>
    </location>
</feature>
<dbReference type="SUPFAM" id="SSF81383">
    <property type="entry name" value="F-box domain"/>
    <property type="match status" value="1"/>
</dbReference>
<dbReference type="InterPro" id="IPR001810">
    <property type="entry name" value="F-box_dom"/>
</dbReference>